<gene>
    <name evidence="9" type="ORF">D3273_08095</name>
</gene>
<dbReference type="SUPFAM" id="SSF81296">
    <property type="entry name" value="E set domains"/>
    <property type="match status" value="1"/>
</dbReference>
<dbReference type="InterPro" id="IPR032694">
    <property type="entry name" value="CopC/D"/>
</dbReference>
<dbReference type="GO" id="GO:0046688">
    <property type="term" value="P:response to copper ion"/>
    <property type="evidence" value="ECO:0007669"/>
    <property type="project" value="InterPro"/>
</dbReference>
<dbReference type="InterPro" id="IPR047685">
    <property type="entry name" value="CopC-like"/>
</dbReference>
<feature type="signal peptide" evidence="7">
    <location>
        <begin position="1"/>
        <end position="23"/>
    </location>
</feature>
<feature type="domain" description="CopC" evidence="8">
    <location>
        <begin position="25"/>
        <end position="120"/>
    </location>
</feature>
<evidence type="ECO:0000256" key="6">
    <source>
        <dbReference type="ARBA" id="ARBA00023008"/>
    </source>
</evidence>
<dbReference type="GO" id="GO:0042597">
    <property type="term" value="C:periplasmic space"/>
    <property type="evidence" value="ECO:0007669"/>
    <property type="project" value="UniProtKB-SubCell"/>
</dbReference>
<dbReference type="PANTHER" id="PTHR34820">
    <property type="entry name" value="INNER MEMBRANE PROTEIN YEBZ"/>
    <property type="match status" value="1"/>
</dbReference>
<evidence type="ECO:0000256" key="7">
    <source>
        <dbReference type="SAM" id="SignalP"/>
    </source>
</evidence>
<keyword evidence="10" id="KW-1185">Reference proteome</keyword>
<name>A0A4Q2U8Y3_9HYPH</name>
<evidence type="ECO:0000256" key="1">
    <source>
        <dbReference type="ARBA" id="ARBA00004418"/>
    </source>
</evidence>
<evidence type="ECO:0000313" key="9">
    <source>
        <dbReference type="EMBL" id="RYC32348.1"/>
    </source>
</evidence>
<evidence type="ECO:0000259" key="8">
    <source>
        <dbReference type="Pfam" id="PF04234"/>
    </source>
</evidence>
<evidence type="ECO:0000256" key="5">
    <source>
        <dbReference type="ARBA" id="ARBA00022764"/>
    </source>
</evidence>
<keyword evidence="3" id="KW-0479">Metal-binding</keyword>
<dbReference type="GO" id="GO:0006825">
    <property type="term" value="P:copper ion transport"/>
    <property type="evidence" value="ECO:0007669"/>
    <property type="project" value="InterPro"/>
</dbReference>
<dbReference type="Gene3D" id="2.60.40.1220">
    <property type="match status" value="1"/>
</dbReference>
<dbReference type="OrthoDB" id="9796814at2"/>
<dbReference type="InterPro" id="IPR007348">
    <property type="entry name" value="CopC_dom"/>
</dbReference>
<dbReference type="Proteomes" id="UP000290759">
    <property type="component" value="Unassembled WGS sequence"/>
</dbReference>
<comment type="similarity">
    <text evidence="2">Belongs to the CopC family.</text>
</comment>
<dbReference type="EMBL" id="QYBB01000007">
    <property type="protein sequence ID" value="RYC32348.1"/>
    <property type="molecule type" value="Genomic_DNA"/>
</dbReference>
<reference evidence="9 10" key="2">
    <citation type="submission" date="2019-02" db="EMBL/GenBank/DDBJ databases">
        <title>'Lichenibacterium ramalinii' gen. nov. sp. nov., 'Lichenibacterium minor' gen. nov. sp. nov.</title>
        <authorList>
            <person name="Pankratov T."/>
        </authorList>
    </citation>
    <scope>NUCLEOTIDE SEQUENCE [LARGE SCALE GENOMIC DNA]</scope>
    <source>
        <strain evidence="9 10">RmlP026</strain>
    </source>
</reference>
<dbReference type="GO" id="GO:0005886">
    <property type="term" value="C:plasma membrane"/>
    <property type="evidence" value="ECO:0007669"/>
    <property type="project" value="TreeGrafter"/>
</dbReference>
<keyword evidence="5" id="KW-0574">Periplasm</keyword>
<comment type="caution">
    <text evidence="9">The sequence shown here is derived from an EMBL/GenBank/DDBJ whole genome shotgun (WGS) entry which is preliminary data.</text>
</comment>
<sequence>MTTSLVRIGLATALLLGSIGAAAAHAHLKASTPAAGTTISAAPAELRLGFSEGVNLKFTGVVVTGPAGVVATSTAAMAPGDDKTLVVPVAGPLAPGAYKVEWHALATDGHKTDGSYSFTLKP</sequence>
<evidence type="ECO:0000313" key="10">
    <source>
        <dbReference type="Proteomes" id="UP000290759"/>
    </source>
</evidence>
<protein>
    <submittedName>
        <fullName evidence="9">Copper resistance protein CopC</fullName>
    </submittedName>
</protein>
<organism evidence="9 10">
    <name type="scientific">Lichenibacterium minor</name>
    <dbReference type="NCBI Taxonomy" id="2316528"/>
    <lineage>
        <taxon>Bacteria</taxon>
        <taxon>Pseudomonadati</taxon>
        <taxon>Pseudomonadota</taxon>
        <taxon>Alphaproteobacteria</taxon>
        <taxon>Hyphomicrobiales</taxon>
        <taxon>Lichenihabitantaceae</taxon>
        <taxon>Lichenibacterium</taxon>
    </lineage>
</organism>
<accession>A0A4Q2U8Y3</accession>
<dbReference type="NCBIfam" id="NF033814">
    <property type="entry name" value="copper_CopC"/>
    <property type="match status" value="1"/>
</dbReference>
<dbReference type="InterPro" id="IPR014756">
    <property type="entry name" value="Ig_E-set"/>
</dbReference>
<dbReference type="PANTHER" id="PTHR34820:SF4">
    <property type="entry name" value="INNER MEMBRANE PROTEIN YEBZ"/>
    <property type="match status" value="1"/>
</dbReference>
<reference evidence="9 10" key="1">
    <citation type="submission" date="2018-12" db="EMBL/GenBank/DDBJ databases">
        <authorList>
            <person name="Grouzdev D.S."/>
            <person name="Krutkina M.S."/>
        </authorList>
    </citation>
    <scope>NUCLEOTIDE SEQUENCE [LARGE SCALE GENOMIC DNA]</scope>
    <source>
        <strain evidence="9 10">RmlP026</strain>
    </source>
</reference>
<dbReference type="InterPro" id="IPR014755">
    <property type="entry name" value="Cu-Rt/internalin_Ig-like"/>
</dbReference>
<dbReference type="AlphaFoldDB" id="A0A4Q2U8Y3"/>
<evidence type="ECO:0000256" key="3">
    <source>
        <dbReference type="ARBA" id="ARBA00022723"/>
    </source>
</evidence>
<comment type="subcellular location">
    <subcellularLocation>
        <location evidence="1">Periplasm</location>
    </subcellularLocation>
</comment>
<keyword evidence="4 7" id="KW-0732">Signal</keyword>
<dbReference type="GO" id="GO:0005507">
    <property type="term" value="F:copper ion binding"/>
    <property type="evidence" value="ECO:0007669"/>
    <property type="project" value="InterPro"/>
</dbReference>
<dbReference type="Pfam" id="PF04234">
    <property type="entry name" value="CopC"/>
    <property type="match status" value="1"/>
</dbReference>
<keyword evidence="6" id="KW-0186">Copper</keyword>
<evidence type="ECO:0000256" key="4">
    <source>
        <dbReference type="ARBA" id="ARBA00022729"/>
    </source>
</evidence>
<evidence type="ECO:0000256" key="2">
    <source>
        <dbReference type="ARBA" id="ARBA00010509"/>
    </source>
</evidence>
<feature type="chain" id="PRO_5020327525" evidence="7">
    <location>
        <begin position="24"/>
        <end position="122"/>
    </location>
</feature>
<dbReference type="RefSeq" id="WP_129225315.1">
    <property type="nucleotide sequence ID" value="NZ_QYBB01000007.1"/>
</dbReference>
<proteinExistence type="inferred from homology"/>